<keyword evidence="6 13" id="KW-0133">Cell shape</keyword>
<dbReference type="NCBIfam" id="TIGR01072">
    <property type="entry name" value="murA"/>
    <property type="match status" value="1"/>
</dbReference>
<keyword evidence="4 13" id="KW-0132">Cell division</keyword>
<dbReference type="InterPro" id="IPR013792">
    <property type="entry name" value="RNA3'P_cycl/enolpyr_Trfase_a/b"/>
</dbReference>
<reference evidence="15" key="1">
    <citation type="submission" date="2022-05" db="EMBL/GenBank/DDBJ databases">
        <title>Corynebacterium sp. TA-R-1 sp. nov., isolated from human feces.</title>
        <authorList>
            <person name="Shamsuzzaman M."/>
            <person name="Dahal R.H."/>
        </authorList>
    </citation>
    <scope>NUCLEOTIDE SEQUENCE</scope>
    <source>
        <strain evidence="15">TA-R-1</strain>
    </source>
</reference>
<evidence type="ECO:0000256" key="2">
    <source>
        <dbReference type="ARBA" id="ARBA00004752"/>
    </source>
</evidence>
<evidence type="ECO:0000256" key="11">
    <source>
        <dbReference type="ARBA" id="ARBA00038367"/>
    </source>
</evidence>
<comment type="pathway">
    <text evidence="2 13">Cell wall biogenesis; peptidoglycan biosynthesis.</text>
</comment>
<dbReference type="NCBIfam" id="NF006873">
    <property type="entry name" value="PRK09369.1"/>
    <property type="match status" value="1"/>
</dbReference>
<dbReference type="GO" id="GO:0008760">
    <property type="term" value="F:UDP-N-acetylglucosamine 1-carboxyvinyltransferase activity"/>
    <property type="evidence" value="ECO:0007669"/>
    <property type="project" value="UniProtKB-EC"/>
</dbReference>
<dbReference type="EC" id="2.5.1.7" evidence="13"/>
<evidence type="ECO:0000256" key="6">
    <source>
        <dbReference type="ARBA" id="ARBA00022960"/>
    </source>
</evidence>
<evidence type="ECO:0000256" key="1">
    <source>
        <dbReference type="ARBA" id="ARBA00004496"/>
    </source>
</evidence>
<dbReference type="HAMAP" id="MF_00111">
    <property type="entry name" value="MurA"/>
    <property type="match status" value="1"/>
</dbReference>
<keyword evidence="7 13" id="KW-0573">Peptidoglycan synthesis</keyword>
<feature type="binding site" evidence="13">
    <location>
        <position position="305"/>
    </location>
    <ligand>
        <name>UDP-N-acetyl-alpha-D-glucosamine</name>
        <dbReference type="ChEBI" id="CHEBI:57705"/>
    </ligand>
</feature>
<dbReference type="InterPro" id="IPR001986">
    <property type="entry name" value="Enolpyruvate_Tfrase_dom"/>
</dbReference>
<feature type="active site" description="Proton donor" evidence="13">
    <location>
        <position position="117"/>
    </location>
</feature>
<dbReference type="Gene3D" id="3.65.10.10">
    <property type="entry name" value="Enolpyruvate transferase domain"/>
    <property type="match status" value="2"/>
</dbReference>
<feature type="binding site" evidence="13">
    <location>
        <position position="93"/>
    </location>
    <ligand>
        <name>UDP-N-acetyl-alpha-D-glucosamine</name>
        <dbReference type="ChEBI" id="CHEBI:57705"/>
    </ligand>
</feature>
<keyword evidence="3 13" id="KW-0963">Cytoplasm</keyword>
<protein>
    <recommendedName>
        <fullName evidence="13">UDP-N-acetylglucosamine 1-carboxyvinyltransferase</fullName>
        <ecNumber evidence="13">2.5.1.7</ecNumber>
    </recommendedName>
    <alternativeName>
        <fullName evidence="13">Enoylpyruvate transferase</fullName>
    </alternativeName>
    <alternativeName>
        <fullName evidence="13">UDP-N-acetylglucosamine enolpyruvyl transferase</fullName>
        <shortName evidence="13">EPT</shortName>
    </alternativeName>
</protein>
<comment type="similarity">
    <text evidence="11 13">Belongs to the EPSP synthase family. MurA subfamily.</text>
</comment>
<gene>
    <name evidence="13 15" type="primary">murA</name>
    <name evidence="15" type="ORF">M5J20_09375</name>
</gene>
<keyword evidence="5 13" id="KW-0808">Transferase</keyword>
<evidence type="ECO:0000256" key="5">
    <source>
        <dbReference type="ARBA" id="ARBA00022679"/>
    </source>
</evidence>
<comment type="caution">
    <text evidence="13">Lacks conserved residue(s) required for the propagation of feature annotation.</text>
</comment>
<evidence type="ECO:0000256" key="13">
    <source>
        <dbReference type="HAMAP-Rule" id="MF_00111"/>
    </source>
</evidence>
<comment type="function">
    <text evidence="10 13">Cell wall formation. Adds enolpyruvyl to UDP-N-acetylglucosamine.</text>
</comment>
<evidence type="ECO:0000259" key="14">
    <source>
        <dbReference type="Pfam" id="PF00275"/>
    </source>
</evidence>
<accession>A0ABT1G2Y8</accession>
<comment type="catalytic activity">
    <reaction evidence="12 13">
        <text>phosphoenolpyruvate + UDP-N-acetyl-alpha-D-glucosamine = UDP-N-acetyl-3-O-(1-carboxyvinyl)-alpha-D-glucosamine + phosphate</text>
        <dbReference type="Rhea" id="RHEA:18681"/>
        <dbReference type="ChEBI" id="CHEBI:43474"/>
        <dbReference type="ChEBI" id="CHEBI:57705"/>
        <dbReference type="ChEBI" id="CHEBI:58702"/>
        <dbReference type="ChEBI" id="CHEBI:68483"/>
        <dbReference type="EC" id="2.5.1.7"/>
    </reaction>
</comment>
<feature type="binding site" evidence="13">
    <location>
        <position position="327"/>
    </location>
    <ligand>
        <name>UDP-N-acetyl-alpha-D-glucosamine</name>
        <dbReference type="ChEBI" id="CHEBI:57705"/>
    </ligand>
</feature>
<dbReference type="Proteomes" id="UP001204000">
    <property type="component" value="Unassembled WGS sequence"/>
</dbReference>
<comment type="subcellular location">
    <subcellularLocation>
        <location evidence="1 13">Cytoplasm</location>
    </subcellularLocation>
</comment>
<evidence type="ECO:0000313" key="15">
    <source>
        <dbReference type="EMBL" id="MCP1388394.1"/>
    </source>
</evidence>
<dbReference type="EMBL" id="JAMFTQ010000015">
    <property type="protein sequence ID" value="MCP1388394.1"/>
    <property type="molecule type" value="Genomic_DNA"/>
</dbReference>
<comment type="caution">
    <text evidence="15">The sequence shown here is derived from an EMBL/GenBank/DDBJ whole genome shotgun (WGS) entry which is preliminary data.</text>
</comment>
<keyword evidence="16" id="KW-1185">Reference proteome</keyword>
<dbReference type="CDD" id="cd01555">
    <property type="entry name" value="UdpNAET"/>
    <property type="match status" value="1"/>
</dbReference>
<name>A0ABT1G2Y8_9CORY</name>
<evidence type="ECO:0000256" key="8">
    <source>
        <dbReference type="ARBA" id="ARBA00023306"/>
    </source>
</evidence>
<dbReference type="InterPro" id="IPR036968">
    <property type="entry name" value="Enolpyruvate_Tfrase_sf"/>
</dbReference>
<evidence type="ECO:0000256" key="4">
    <source>
        <dbReference type="ARBA" id="ARBA00022618"/>
    </source>
</evidence>
<dbReference type="RefSeq" id="WP_253578959.1">
    <property type="nucleotide sequence ID" value="NZ_JAMFTQ010000015.1"/>
</dbReference>
<dbReference type="SUPFAM" id="SSF55205">
    <property type="entry name" value="EPT/RTPC-like"/>
    <property type="match status" value="1"/>
</dbReference>
<feature type="binding site" evidence="13">
    <location>
        <begin position="23"/>
        <end position="24"/>
    </location>
    <ligand>
        <name>phosphoenolpyruvate</name>
        <dbReference type="ChEBI" id="CHEBI:58702"/>
    </ligand>
</feature>
<organism evidence="15 16">
    <name type="scientific">Corynebacterium stercoris</name>
    <dbReference type="NCBI Taxonomy" id="2943490"/>
    <lineage>
        <taxon>Bacteria</taxon>
        <taxon>Bacillati</taxon>
        <taxon>Actinomycetota</taxon>
        <taxon>Actinomycetes</taxon>
        <taxon>Mycobacteriales</taxon>
        <taxon>Corynebacteriaceae</taxon>
        <taxon>Corynebacterium</taxon>
    </lineage>
</organism>
<feature type="domain" description="Enolpyruvate transferase" evidence="14">
    <location>
        <begin position="7"/>
        <end position="406"/>
    </location>
</feature>
<keyword evidence="9 13" id="KW-0961">Cell wall biogenesis/degradation</keyword>
<dbReference type="PANTHER" id="PTHR43783">
    <property type="entry name" value="UDP-N-ACETYLGLUCOSAMINE 1-CARBOXYVINYLTRANSFERASE"/>
    <property type="match status" value="1"/>
</dbReference>
<evidence type="ECO:0000256" key="7">
    <source>
        <dbReference type="ARBA" id="ARBA00022984"/>
    </source>
</evidence>
<evidence type="ECO:0000256" key="3">
    <source>
        <dbReference type="ARBA" id="ARBA00022490"/>
    </source>
</evidence>
<proteinExistence type="inferred from homology"/>
<dbReference type="PANTHER" id="PTHR43783:SF1">
    <property type="entry name" value="UDP-N-ACETYLGLUCOSAMINE 1-CARBOXYVINYLTRANSFERASE"/>
    <property type="match status" value="1"/>
</dbReference>
<evidence type="ECO:0000256" key="9">
    <source>
        <dbReference type="ARBA" id="ARBA00023316"/>
    </source>
</evidence>
<evidence type="ECO:0000313" key="16">
    <source>
        <dbReference type="Proteomes" id="UP001204000"/>
    </source>
</evidence>
<evidence type="ECO:0000256" key="10">
    <source>
        <dbReference type="ARBA" id="ARBA00037534"/>
    </source>
</evidence>
<evidence type="ECO:0000256" key="12">
    <source>
        <dbReference type="ARBA" id="ARBA00047527"/>
    </source>
</evidence>
<dbReference type="InterPro" id="IPR050068">
    <property type="entry name" value="MurA_subfamily"/>
</dbReference>
<dbReference type="InterPro" id="IPR005750">
    <property type="entry name" value="UDP_GlcNAc_COvinyl_MurA"/>
</dbReference>
<keyword evidence="8 13" id="KW-0131">Cell cycle</keyword>
<sequence length="418" mass="44141">MKEKFLVTGGSRLSGVVKVDGAKNSVLKLMAAALLAEGTTTLHNCPEILDVPLMAQVLVGLGCDVEIDGATVRIHTPAEVSPNADFEAVRQFRASVAVLGPLVARCHEARVALPGGDAIGSRPLDMHQTGLEKLGATTHIEHGAVVARADHLRGATIKLDFPSVGATENIITASVLAEGQTVLDNAAREPEIVDLCDMLCEMGARIEGAGTSTITIDGVDSLAPTEHTVVGDRIVAGTWAYAAAITRGDITVTGIAPRHLHLALSKLKLAGADVETYDNGFRVRMDTRPKAVDYQTLPFPGFPTDLQPMAIAISTIADGASVITENVFEARFRFVDEMQRLGADATVDGHHVVLRGVEQLSSTDVWSSDIRAGAGLVLAGLVADGVTTVHDVYHIDRGYPSFVEQLNALGANIERVQS</sequence>
<dbReference type="Pfam" id="PF00275">
    <property type="entry name" value="EPSP_synthase"/>
    <property type="match status" value="1"/>
</dbReference>